<dbReference type="CDD" id="cd00077">
    <property type="entry name" value="HDc"/>
    <property type="match status" value="1"/>
</dbReference>
<sequence length="365" mass="41328">MQTDENRATLLIVDDEPINISVLSDILRDKYRILAARSGEQALTRAQGDITPDLILLDIMMPEMDGYEVCRRLKQDPSTAEIPVIFVTAMTQELDESAAFDVGAIDYITKPVRPAIVLARVRAQLELQWHRRRLADDNRRLDEMVRERTAELYNTQQVTIHAMATLAETRDNETGNHIRRTQYYVKALAEALRDLGDYPELSDENIDLLYRSAPLHDIGKVGIPDAILLKPGKLDDAEFTIMKTHAELGGAAIDEAEKSLGNRENSFLRYARQIAHYHHEKWDGSGYPQGLKGEDIPLAGRLMALADVYDALISRRAYKEPFSHERAKALLLEGKGKHFDPAVVEAFEKIEDSFIDIAKRFSDED</sequence>
<gene>
    <name evidence="4" type="ORF">SAMN05444390_107173</name>
</gene>
<dbReference type="InterPro" id="IPR001789">
    <property type="entry name" value="Sig_transdc_resp-reg_receiver"/>
</dbReference>
<evidence type="ECO:0000313" key="5">
    <source>
        <dbReference type="Proteomes" id="UP000236745"/>
    </source>
</evidence>
<keyword evidence="5" id="KW-1185">Reference proteome</keyword>
<dbReference type="PANTHER" id="PTHR45228">
    <property type="entry name" value="CYCLIC DI-GMP PHOSPHODIESTERASE TM_0186-RELATED"/>
    <property type="match status" value="1"/>
</dbReference>
<evidence type="ECO:0000256" key="1">
    <source>
        <dbReference type="PROSITE-ProRule" id="PRU00169"/>
    </source>
</evidence>
<dbReference type="InterPro" id="IPR037522">
    <property type="entry name" value="HD_GYP_dom"/>
</dbReference>
<keyword evidence="1" id="KW-0597">Phosphoprotein</keyword>
<dbReference type="InterPro" id="IPR052020">
    <property type="entry name" value="Cyclic_di-GMP/3'3'-cGAMP_PDE"/>
</dbReference>
<proteinExistence type="predicted"/>
<dbReference type="SUPFAM" id="SSF109604">
    <property type="entry name" value="HD-domain/PDEase-like"/>
    <property type="match status" value="1"/>
</dbReference>
<reference evidence="4 5" key="1">
    <citation type="submission" date="2016-10" db="EMBL/GenBank/DDBJ databases">
        <authorList>
            <person name="de Groot N.N."/>
        </authorList>
    </citation>
    <scope>NUCLEOTIDE SEQUENCE [LARGE SCALE GENOMIC DNA]</scope>
    <source>
        <strain evidence="4 5">DSM 22012</strain>
    </source>
</reference>
<dbReference type="Proteomes" id="UP000236745">
    <property type="component" value="Unassembled WGS sequence"/>
</dbReference>
<dbReference type="PANTHER" id="PTHR45228:SF5">
    <property type="entry name" value="CYCLIC DI-GMP PHOSPHODIESTERASE VC_1348-RELATED"/>
    <property type="match status" value="1"/>
</dbReference>
<dbReference type="EMBL" id="FNVQ01000007">
    <property type="protein sequence ID" value="SEG86337.1"/>
    <property type="molecule type" value="Genomic_DNA"/>
</dbReference>
<dbReference type="SMART" id="SM00448">
    <property type="entry name" value="REC"/>
    <property type="match status" value="1"/>
</dbReference>
<accession>A0A1H6DLM5</accession>
<feature type="domain" description="Response regulatory" evidence="2">
    <location>
        <begin position="9"/>
        <end position="125"/>
    </location>
</feature>
<dbReference type="InterPro" id="IPR011006">
    <property type="entry name" value="CheY-like_superfamily"/>
</dbReference>
<dbReference type="CDD" id="cd19920">
    <property type="entry name" value="REC_PA4781-like"/>
    <property type="match status" value="1"/>
</dbReference>
<feature type="modified residue" description="4-aspartylphosphate" evidence="1">
    <location>
        <position position="58"/>
    </location>
</feature>
<name>A0A1H6DLM5_9GAMM</name>
<organism evidence="4 5">
    <name type="scientific">Marinobacterium lutimaris</name>
    <dbReference type="NCBI Taxonomy" id="568106"/>
    <lineage>
        <taxon>Bacteria</taxon>
        <taxon>Pseudomonadati</taxon>
        <taxon>Pseudomonadota</taxon>
        <taxon>Gammaproteobacteria</taxon>
        <taxon>Oceanospirillales</taxon>
        <taxon>Oceanospirillaceae</taxon>
        <taxon>Marinobacterium</taxon>
    </lineage>
</organism>
<dbReference type="Gene3D" id="3.40.50.2300">
    <property type="match status" value="1"/>
</dbReference>
<dbReference type="Pfam" id="PF13487">
    <property type="entry name" value="HD_5"/>
    <property type="match status" value="1"/>
</dbReference>
<dbReference type="RefSeq" id="WP_104005630.1">
    <property type="nucleotide sequence ID" value="NZ_FNVQ01000007.1"/>
</dbReference>
<dbReference type="GO" id="GO:0008081">
    <property type="term" value="F:phosphoric diester hydrolase activity"/>
    <property type="evidence" value="ECO:0007669"/>
    <property type="project" value="UniProtKB-ARBA"/>
</dbReference>
<evidence type="ECO:0000259" key="3">
    <source>
        <dbReference type="PROSITE" id="PS51832"/>
    </source>
</evidence>
<dbReference type="SMART" id="SM00471">
    <property type="entry name" value="HDc"/>
    <property type="match status" value="1"/>
</dbReference>
<dbReference type="AlphaFoldDB" id="A0A1H6DLM5"/>
<dbReference type="InterPro" id="IPR003607">
    <property type="entry name" value="HD/PDEase_dom"/>
</dbReference>
<dbReference type="Pfam" id="PF00072">
    <property type="entry name" value="Response_reg"/>
    <property type="match status" value="1"/>
</dbReference>
<dbReference type="OrthoDB" id="9816273at2"/>
<dbReference type="PROSITE" id="PS51832">
    <property type="entry name" value="HD_GYP"/>
    <property type="match status" value="1"/>
</dbReference>
<dbReference type="SUPFAM" id="SSF52172">
    <property type="entry name" value="CheY-like"/>
    <property type="match status" value="1"/>
</dbReference>
<evidence type="ECO:0000313" key="4">
    <source>
        <dbReference type="EMBL" id="SEG86337.1"/>
    </source>
</evidence>
<feature type="domain" description="HD-GYP" evidence="3">
    <location>
        <begin position="152"/>
        <end position="363"/>
    </location>
</feature>
<evidence type="ECO:0000259" key="2">
    <source>
        <dbReference type="PROSITE" id="PS50110"/>
    </source>
</evidence>
<dbReference type="PROSITE" id="PS50110">
    <property type="entry name" value="RESPONSE_REGULATORY"/>
    <property type="match status" value="1"/>
</dbReference>
<protein>
    <submittedName>
        <fullName evidence="4">Putative two-component system response regulator</fullName>
    </submittedName>
</protein>
<dbReference type="GO" id="GO:0000160">
    <property type="term" value="P:phosphorelay signal transduction system"/>
    <property type="evidence" value="ECO:0007669"/>
    <property type="project" value="InterPro"/>
</dbReference>
<dbReference type="Gene3D" id="1.10.3210.10">
    <property type="entry name" value="Hypothetical protein af1432"/>
    <property type="match status" value="1"/>
</dbReference>